<organism evidence="8 9">
    <name type="scientific">Alosa alosa</name>
    <name type="common">allis shad</name>
    <dbReference type="NCBI Taxonomy" id="278164"/>
    <lineage>
        <taxon>Eukaryota</taxon>
        <taxon>Metazoa</taxon>
        <taxon>Chordata</taxon>
        <taxon>Craniata</taxon>
        <taxon>Vertebrata</taxon>
        <taxon>Euteleostomi</taxon>
        <taxon>Actinopterygii</taxon>
        <taxon>Neopterygii</taxon>
        <taxon>Teleostei</taxon>
        <taxon>Clupei</taxon>
        <taxon>Clupeiformes</taxon>
        <taxon>Clupeoidei</taxon>
        <taxon>Clupeidae</taxon>
        <taxon>Alosa</taxon>
    </lineage>
</organism>
<dbReference type="GO" id="GO:0031209">
    <property type="term" value="C:SCAR complex"/>
    <property type="evidence" value="ECO:0007669"/>
    <property type="project" value="TreeGrafter"/>
</dbReference>
<evidence type="ECO:0000256" key="1">
    <source>
        <dbReference type="ARBA" id="ARBA00004496"/>
    </source>
</evidence>
<keyword evidence="9" id="KW-1185">Reference proteome</keyword>
<feature type="domain" description="Abl-interactor homeo-domain homologous" evidence="7">
    <location>
        <begin position="98"/>
        <end position="161"/>
    </location>
</feature>
<evidence type="ECO:0000256" key="5">
    <source>
        <dbReference type="ARBA" id="ARBA00023054"/>
    </source>
</evidence>
<dbReference type="GO" id="GO:0035591">
    <property type="term" value="F:signaling adaptor activity"/>
    <property type="evidence" value="ECO:0007669"/>
    <property type="project" value="TreeGrafter"/>
</dbReference>
<dbReference type="InterPro" id="IPR012849">
    <property type="entry name" value="Abl-interactor_HHR_dom"/>
</dbReference>
<dbReference type="InterPro" id="IPR028457">
    <property type="entry name" value="ABI"/>
</dbReference>
<keyword evidence="3" id="KW-0963">Cytoplasm</keyword>
<dbReference type="GO" id="GO:0017124">
    <property type="term" value="F:SH3 domain binding"/>
    <property type="evidence" value="ECO:0007669"/>
    <property type="project" value="TreeGrafter"/>
</dbReference>
<evidence type="ECO:0000256" key="3">
    <source>
        <dbReference type="ARBA" id="ARBA00022490"/>
    </source>
</evidence>
<accession>A0AAV6FJK2</accession>
<dbReference type="PANTHER" id="PTHR10460:SF60">
    <property type="entry name" value="ABI GENE FAMILY MEMBER 3"/>
    <property type="match status" value="1"/>
</dbReference>
<dbReference type="GO" id="GO:0098858">
    <property type="term" value="C:actin-based cell projection"/>
    <property type="evidence" value="ECO:0007669"/>
    <property type="project" value="TreeGrafter"/>
</dbReference>
<name>A0AAV6FJK2_9TELE</name>
<dbReference type="Proteomes" id="UP000823561">
    <property type="component" value="Chromosome 22"/>
</dbReference>
<evidence type="ECO:0000256" key="6">
    <source>
        <dbReference type="SAM" id="MobiDB-lite"/>
    </source>
</evidence>
<comment type="subcellular location">
    <subcellularLocation>
        <location evidence="1">Cytoplasm</location>
    </subcellularLocation>
</comment>
<dbReference type="GO" id="GO:0001764">
    <property type="term" value="P:neuron migration"/>
    <property type="evidence" value="ECO:0007669"/>
    <property type="project" value="TreeGrafter"/>
</dbReference>
<feature type="region of interest" description="Disordered" evidence="6">
    <location>
        <begin position="159"/>
        <end position="223"/>
    </location>
</feature>
<feature type="compositionally biased region" description="Low complexity" evidence="6">
    <location>
        <begin position="207"/>
        <end position="223"/>
    </location>
</feature>
<reference evidence="8" key="1">
    <citation type="submission" date="2020-10" db="EMBL/GenBank/DDBJ databases">
        <title>Chromosome-scale genome assembly of the Allis shad, Alosa alosa.</title>
        <authorList>
            <person name="Margot Z."/>
            <person name="Christophe K."/>
            <person name="Cabau C."/>
            <person name="Louis A."/>
            <person name="Berthelot C."/>
            <person name="Parey E."/>
            <person name="Roest Crollius H."/>
            <person name="Montfort J."/>
            <person name="Robinson-Rechavi M."/>
            <person name="Bucao C."/>
            <person name="Bouchez O."/>
            <person name="Gislard M."/>
            <person name="Lluch J."/>
            <person name="Milhes M."/>
            <person name="Lampietro C."/>
            <person name="Lopez Roques C."/>
            <person name="Donnadieu C."/>
            <person name="Braasch I."/>
            <person name="Desvignes T."/>
            <person name="Postlethwait J."/>
            <person name="Bobe J."/>
            <person name="Guiguen Y."/>
        </authorList>
    </citation>
    <scope>NUCLEOTIDE SEQUENCE</scope>
    <source>
        <strain evidence="8">M-15738</strain>
        <tissue evidence="8">Blood</tissue>
    </source>
</reference>
<proteinExistence type="inferred from homology"/>
<dbReference type="GO" id="GO:0030027">
    <property type="term" value="C:lamellipodium"/>
    <property type="evidence" value="ECO:0007669"/>
    <property type="project" value="TreeGrafter"/>
</dbReference>
<dbReference type="PANTHER" id="PTHR10460">
    <property type="entry name" value="ABL INTERACTOR FAMILY MEMBER"/>
    <property type="match status" value="1"/>
</dbReference>
<keyword evidence="4" id="KW-0597">Phosphoprotein</keyword>
<dbReference type="Pfam" id="PF07815">
    <property type="entry name" value="Abi_HHR"/>
    <property type="match status" value="1"/>
</dbReference>
<comment type="similarity">
    <text evidence="2">Belongs to the ABI family.</text>
</comment>
<protein>
    <recommendedName>
        <fullName evidence="7">Abl-interactor homeo-domain homologous domain-containing protein</fullName>
    </recommendedName>
</protein>
<comment type="caution">
    <text evidence="8">The sequence shown here is derived from an EMBL/GenBank/DDBJ whole genome shotgun (WGS) entry which is preliminary data.</text>
</comment>
<dbReference type="AlphaFoldDB" id="A0AAV6FJK2"/>
<evidence type="ECO:0000256" key="2">
    <source>
        <dbReference type="ARBA" id="ARBA00010020"/>
    </source>
</evidence>
<gene>
    <name evidence="8" type="ORF">AALO_G00281250</name>
</gene>
<evidence type="ECO:0000256" key="4">
    <source>
        <dbReference type="ARBA" id="ARBA00022553"/>
    </source>
</evidence>
<keyword evidence="5" id="KW-0175">Coiled coil</keyword>
<dbReference type="EMBL" id="JADWDJ010000022">
    <property type="protein sequence ID" value="KAG5262993.1"/>
    <property type="molecule type" value="Genomic_DNA"/>
</dbReference>
<evidence type="ECO:0000259" key="7">
    <source>
        <dbReference type="Pfam" id="PF07815"/>
    </source>
</evidence>
<sequence length="223" mass="24493">MKDENYLENMNKILQEAPAARKALLDNYENLFKVAEYCENNYNMGVDTNRAVEESKAYANQALASVSYQINRLASSVLHLLDTQTSQLSKMESCVFVINQSVNMHKEKVARREIGLLTVEARVPRGKEIVPPESPVVVPEYKRTPISYAILDYLGHGLWDGGKPPEKPPTTAPEQPSTTPVIDPGHRAAYGIAVAPPSVPTWSPKDTSSAPGSSCSSTTWCNS</sequence>
<evidence type="ECO:0000313" key="9">
    <source>
        <dbReference type="Proteomes" id="UP000823561"/>
    </source>
</evidence>
<dbReference type="Gene3D" id="6.10.140.1620">
    <property type="match status" value="1"/>
</dbReference>
<evidence type="ECO:0000313" key="8">
    <source>
        <dbReference type="EMBL" id="KAG5262993.1"/>
    </source>
</evidence>